<name>A0A174KXM9_9ACTN</name>
<protein>
    <submittedName>
        <fullName evidence="1">Protein of uncharacterized function (DUF3800)</fullName>
    </submittedName>
</protein>
<dbReference type="Pfam" id="PF12686">
    <property type="entry name" value="DUF3800"/>
    <property type="match status" value="1"/>
</dbReference>
<proteinExistence type="predicted"/>
<evidence type="ECO:0000313" key="1">
    <source>
        <dbReference type="EMBL" id="CUP16822.1"/>
    </source>
</evidence>
<dbReference type="AlphaFoldDB" id="A0A174KXM9"/>
<gene>
    <name evidence="1" type="ORF">ERS852514_01275</name>
</gene>
<dbReference type="InterPro" id="IPR024524">
    <property type="entry name" value="DUF3800"/>
</dbReference>
<sequence length="225" mass="26582">MRELSVFVDESGNYGGQSAKYYLVTLVFHDQSASVAEIIYRYEHALRSRGLPDIPLHMNPLMHGNESYRGMDTHLRNRLLSSFATFANKCPVTYMTFSYQRNKFKSDATMFARMRRDLILFLFDRLQCFQIYDAVKIYYDDGQNEVTAILHAAFEYVLGRQTVIYKECDPKLFRLQQIADYICEIELAQIKYEHSEQSNTEQIFFGNYRDFKKNHLRKIRAKLLV</sequence>
<evidence type="ECO:0000313" key="2">
    <source>
        <dbReference type="Proteomes" id="UP000095454"/>
    </source>
</evidence>
<dbReference type="Proteomes" id="UP000095454">
    <property type="component" value="Unassembled WGS sequence"/>
</dbReference>
<organism evidence="1 2">
    <name type="scientific">Collinsella aerofaciens</name>
    <dbReference type="NCBI Taxonomy" id="74426"/>
    <lineage>
        <taxon>Bacteria</taxon>
        <taxon>Bacillati</taxon>
        <taxon>Actinomycetota</taxon>
        <taxon>Coriobacteriia</taxon>
        <taxon>Coriobacteriales</taxon>
        <taxon>Coriobacteriaceae</taxon>
        <taxon>Collinsella</taxon>
    </lineage>
</organism>
<reference evidence="1 2" key="1">
    <citation type="submission" date="2015-09" db="EMBL/GenBank/DDBJ databases">
        <authorList>
            <consortium name="Pathogen Informatics"/>
        </authorList>
    </citation>
    <scope>NUCLEOTIDE SEQUENCE [LARGE SCALE GENOMIC DNA]</scope>
    <source>
        <strain evidence="1 2">2789STDY5834902</strain>
    </source>
</reference>
<accession>A0A174KXM9</accession>
<dbReference type="RefSeq" id="WP_055252022.1">
    <property type="nucleotide sequence ID" value="NZ_CABIXX010000021.1"/>
</dbReference>
<dbReference type="EMBL" id="CZAQ01000021">
    <property type="protein sequence ID" value="CUP16822.1"/>
    <property type="molecule type" value="Genomic_DNA"/>
</dbReference>